<dbReference type="PaxDb" id="3218-PP1S31_312V6.1"/>
<dbReference type="Gene3D" id="3.60.40.10">
    <property type="entry name" value="PPM-type phosphatase domain"/>
    <property type="match status" value="1"/>
</dbReference>
<dbReference type="EnsemblPlants" id="Pp3c11_21190V3.2">
    <property type="protein sequence ID" value="Pp3c11_21190V3.2"/>
    <property type="gene ID" value="Pp3c11_21190"/>
</dbReference>
<comment type="cofactor">
    <cofactor evidence="1">
        <name>Mg(2+)</name>
        <dbReference type="ChEBI" id="CHEBI:18420"/>
    </cofactor>
</comment>
<keyword evidence="1" id="KW-0479">Metal-binding</keyword>
<dbReference type="SMART" id="SM00332">
    <property type="entry name" value="PP2Cc"/>
    <property type="match status" value="1"/>
</dbReference>
<dbReference type="GO" id="GO:0004722">
    <property type="term" value="F:protein serine/threonine phosphatase activity"/>
    <property type="evidence" value="ECO:0000318"/>
    <property type="project" value="GO_Central"/>
</dbReference>
<dbReference type="Gramene" id="Pp3c11_21190V3.4">
    <property type="protein sequence ID" value="Pp3c11_21190V3.4"/>
    <property type="gene ID" value="Pp3c11_21190"/>
</dbReference>
<dbReference type="EMBL" id="ABEU02000011">
    <property type="protein sequence ID" value="PNR45551.1"/>
    <property type="molecule type" value="Genomic_DNA"/>
</dbReference>
<dbReference type="SUPFAM" id="SSF81606">
    <property type="entry name" value="PP2C-like"/>
    <property type="match status" value="1"/>
</dbReference>
<sequence length="588" mass="63220">MPSLHTFWKLKASLKSTSGYKGELFQGGRVKPLFGKGSPSARNTKPSVTGSSTTPGGYQPSRHPFVPSFFSKFFSSSRTPSADHNPASFDSSKQQALTASEAVSRVFATPSVHGPLLNSSSCNALETAREASCSSLQELSETGLYLLTGQLSGGVPSQKRDRKVPKQVVTSLSSGPQNVWKEQRVCDGGITTDTTGSVGNEAFIPSLRKIVSPDSRALVARSFDGLDEGHGGPDLQEVDVGTVSLLHCAPLDKSTRHISLAFRKSFYHSIARHLFHPRMSLFVEEHVHVKSMSNPRLASTESPGSVVDGPHEIDYTKDQPRNLDDEGVQNRSLRLLSGACCLPHPKKVKTGGEDAYFICSEEQVVGVADGVGGWADVGVDAGDYARELMLQSRIAVAQEPHGYIDPARVMFRAHARTKCPGSSTACILALSDYGLQAANLGDSGFMLMRNGRTVFKSPVQQHQFNIPFQLESGGSDPPSAAEVFSLQVAAGDVLVAGTDGLFDNLYDNELVGVVIHSTRAGLDPQVTAEKIVALARERAEDRNRQTPFSTAAQEAGFRFYGGKMDDITVVVSYITNNKSGFKNPVSKL</sequence>
<comment type="catalytic activity">
    <reaction evidence="1">
        <text>O-phospho-L-seryl-[protein] + H2O = L-seryl-[protein] + phosphate</text>
        <dbReference type="Rhea" id="RHEA:20629"/>
        <dbReference type="Rhea" id="RHEA-COMP:9863"/>
        <dbReference type="Rhea" id="RHEA-COMP:11604"/>
        <dbReference type="ChEBI" id="CHEBI:15377"/>
        <dbReference type="ChEBI" id="CHEBI:29999"/>
        <dbReference type="ChEBI" id="CHEBI:43474"/>
        <dbReference type="ChEBI" id="CHEBI:83421"/>
        <dbReference type="EC" id="3.1.3.16"/>
    </reaction>
</comment>
<dbReference type="PANTHER" id="PTHR12320">
    <property type="entry name" value="PROTEIN PHOSPHATASE 2C"/>
    <property type="match status" value="1"/>
</dbReference>
<keyword evidence="6" id="KW-1185">Reference proteome</keyword>
<keyword evidence="1" id="KW-0904">Protein phosphatase</keyword>
<keyword evidence="1" id="KW-0378">Hydrolase</keyword>
<dbReference type="EnsemblPlants" id="Pp3c11_21190V3.1">
    <property type="protein sequence ID" value="Pp3c11_21190V3.1"/>
    <property type="gene ID" value="Pp3c11_21190"/>
</dbReference>
<feature type="domain" description="PPM-type phosphatase" evidence="3">
    <location>
        <begin position="336"/>
        <end position="574"/>
    </location>
</feature>
<reference evidence="5" key="3">
    <citation type="submission" date="2020-12" db="UniProtKB">
        <authorList>
            <consortium name="EnsemblPlants"/>
        </authorList>
    </citation>
    <scope>IDENTIFICATION</scope>
</reference>
<dbReference type="InterPro" id="IPR036457">
    <property type="entry name" value="PPM-type-like_dom_sf"/>
</dbReference>
<dbReference type="RefSeq" id="XP_024389337.1">
    <property type="nucleotide sequence ID" value="XM_024533569.2"/>
</dbReference>
<feature type="compositionally biased region" description="Polar residues" evidence="2">
    <location>
        <begin position="294"/>
        <end position="303"/>
    </location>
</feature>
<dbReference type="EnsemblPlants" id="Pp3c11_21190V3.3">
    <property type="protein sequence ID" value="Pp3c11_21190V3.3"/>
    <property type="gene ID" value="Pp3c11_21190"/>
</dbReference>
<dbReference type="Proteomes" id="UP000006727">
    <property type="component" value="Chromosome 11"/>
</dbReference>
<dbReference type="Gramene" id="Pp3c11_21190V3.2">
    <property type="protein sequence ID" value="Pp3c11_21190V3.2"/>
    <property type="gene ID" value="Pp3c11_21190"/>
</dbReference>
<dbReference type="GO" id="GO:0046872">
    <property type="term" value="F:metal ion binding"/>
    <property type="evidence" value="ECO:0007669"/>
    <property type="project" value="UniProtKB-UniRule"/>
</dbReference>
<gene>
    <name evidence="5" type="primary">LOC112288876</name>
    <name evidence="4" type="ORF">PHYPA_015322</name>
</gene>
<evidence type="ECO:0000259" key="3">
    <source>
        <dbReference type="PROSITE" id="PS51746"/>
    </source>
</evidence>
<dbReference type="EC" id="3.1.3.16" evidence="1"/>
<dbReference type="STRING" id="3218.A0A2K1JVJ7"/>
<feature type="region of interest" description="Disordered" evidence="2">
    <location>
        <begin position="294"/>
        <end position="324"/>
    </location>
</feature>
<dbReference type="EnsemblPlants" id="Pp3c11_21190V3.5">
    <property type="protein sequence ID" value="Pp3c11_21190V3.5"/>
    <property type="gene ID" value="Pp3c11_21190"/>
</dbReference>
<dbReference type="PROSITE" id="PS51746">
    <property type="entry name" value="PPM_2"/>
    <property type="match status" value="1"/>
</dbReference>
<comment type="cofactor">
    <cofactor evidence="1">
        <name>Mn(2+)</name>
        <dbReference type="ChEBI" id="CHEBI:29035"/>
    </cofactor>
</comment>
<name>A0A2K1JVJ7_PHYPA</name>
<dbReference type="InterPro" id="IPR001932">
    <property type="entry name" value="PPM-type_phosphatase-like_dom"/>
</dbReference>
<dbReference type="GeneID" id="112288876"/>
<dbReference type="RefSeq" id="XP_024389335.1">
    <property type="nucleotide sequence ID" value="XM_024533567.2"/>
</dbReference>
<protein>
    <recommendedName>
        <fullName evidence="1">Protein phosphatase</fullName>
        <ecNumber evidence="1">3.1.3.16</ecNumber>
    </recommendedName>
</protein>
<organism evidence="4">
    <name type="scientific">Physcomitrium patens</name>
    <name type="common">Spreading-leaved earth moss</name>
    <name type="synonym">Physcomitrella patens</name>
    <dbReference type="NCBI Taxonomy" id="3218"/>
    <lineage>
        <taxon>Eukaryota</taxon>
        <taxon>Viridiplantae</taxon>
        <taxon>Streptophyta</taxon>
        <taxon>Embryophyta</taxon>
        <taxon>Bryophyta</taxon>
        <taxon>Bryophytina</taxon>
        <taxon>Bryopsida</taxon>
        <taxon>Funariidae</taxon>
        <taxon>Funariales</taxon>
        <taxon>Funariaceae</taxon>
        <taxon>Physcomitrium</taxon>
    </lineage>
</organism>
<accession>A0A2K1JVJ7</accession>
<evidence type="ECO:0000256" key="1">
    <source>
        <dbReference type="RuleBase" id="RU366020"/>
    </source>
</evidence>
<dbReference type="KEGG" id="ppp:112288876"/>
<dbReference type="OrthoDB" id="60843at2759"/>
<feature type="region of interest" description="Disordered" evidence="2">
    <location>
        <begin position="153"/>
        <end position="173"/>
    </location>
</feature>
<keyword evidence="1" id="KW-0464">Manganese</keyword>
<feature type="compositionally biased region" description="Polar residues" evidence="2">
    <location>
        <begin position="40"/>
        <end position="56"/>
    </location>
</feature>
<comment type="similarity">
    <text evidence="1">Belongs to the PP2C family.</text>
</comment>
<dbReference type="AlphaFoldDB" id="A0A2K1JVJ7"/>
<dbReference type="Gramene" id="Pp3c11_21190V3.1">
    <property type="protein sequence ID" value="Pp3c11_21190V3.1"/>
    <property type="gene ID" value="Pp3c11_21190"/>
</dbReference>
<dbReference type="Gramene" id="Pp3c11_21190V3.3">
    <property type="protein sequence ID" value="Pp3c11_21190V3.3"/>
    <property type="gene ID" value="Pp3c11_21190"/>
</dbReference>
<reference evidence="4 6" key="2">
    <citation type="journal article" date="2018" name="Plant J.">
        <title>The Physcomitrella patens chromosome-scale assembly reveals moss genome structure and evolution.</title>
        <authorList>
            <person name="Lang D."/>
            <person name="Ullrich K.K."/>
            <person name="Murat F."/>
            <person name="Fuchs J."/>
            <person name="Jenkins J."/>
            <person name="Haas F.B."/>
            <person name="Piednoel M."/>
            <person name="Gundlach H."/>
            <person name="Van Bel M."/>
            <person name="Meyberg R."/>
            <person name="Vives C."/>
            <person name="Morata J."/>
            <person name="Symeonidi A."/>
            <person name="Hiss M."/>
            <person name="Muchero W."/>
            <person name="Kamisugi Y."/>
            <person name="Saleh O."/>
            <person name="Blanc G."/>
            <person name="Decker E.L."/>
            <person name="van Gessel N."/>
            <person name="Grimwood J."/>
            <person name="Hayes R.D."/>
            <person name="Graham S.W."/>
            <person name="Gunter L.E."/>
            <person name="McDaniel S.F."/>
            <person name="Hoernstein S.N.W."/>
            <person name="Larsson A."/>
            <person name="Li F.W."/>
            <person name="Perroud P.F."/>
            <person name="Phillips J."/>
            <person name="Ranjan P."/>
            <person name="Rokshar D.S."/>
            <person name="Rothfels C.J."/>
            <person name="Schneider L."/>
            <person name="Shu S."/>
            <person name="Stevenson D.W."/>
            <person name="Thummler F."/>
            <person name="Tillich M."/>
            <person name="Villarreal Aguilar J.C."/>
            <person name="Widiez T."/>
            <person name="Wong G.K."/>
            <person name="Wymore A."/>
            <person name="Zhang Y."/>
            <person name="Zimmer A.D."/>
            <person name="Quatrano R.S."/>
            <person name="Mayer K.F.X."/>
            <person name="Goodstein D."/>
            <person name="Casacuberta J.M."/>
            <person name="Vandepoele K."/>
            <person name="Reski R."/>
            <person name="Cuming A.C."/>
            <person name="Tuskan G.A."/>
            <person name="Maumus F."/>
            <person name="Salse J."/>
            <person name="Schmutz J."/>
            <person name="Rensing S.A."/>
        </authorList>
    </citation>
    <scope>NUCLEOTIDE SEQUENCE [LARGE SCALE GENOMIC DNA]</scope>
    <source>
        <strain evidence="5 6">cv. Gransden 2004</strain>
    </source>
</reference>
<evidence type="ECO:0000313" key="4">
    <source>
        <dbReference type="EMBL" id="PNR45551.1"/>
    </source>
</evidence>
<evidence type="ECO:0000256" key="2">
    <source>
        <dbReference type="SAM" id="MobiDB-lite"/>
    </source>
</evidence>
<evidence type="ECO:0000313" key="5">
    <source>
        <dbReference type="EnsemblPlants" id="Pp3c11_21190V3.1"/>
    </source>
</evidence>
<reference evidence="4 6" key="1">
    <citation type="journal article" date="2008" name="Science">
        <title>The Physcomitrella genome reveals evolutionary insights into the conquest of land by plants.</title>
        <authorList>
            <person name="Rensing S."/>
            <person name="Lang D."/>
            <person name="Zimmer A."/>
            <person name="Terry A."/>
            <person name="Salamov A."/>
            <person name="Shapiro H."/>
            <person name="Nishiyama T."/>
            <person name="Perroud P.-F."/>
            <person name="Lindquist E."/>
            <person name="Kamisugi Y."/>
            <person name="Tanahashi T."/>
            <person name="Sakakibara K."/>
            <person name="Fujita T."/>
            <person name="Oishi K."/>
            <person name="Shin-I T."/>
            <person name="Kuroki Y."/>
            <person name="Toyoda A."/>
            <person name="Suzuki Y."/>
            <person name="Hashimoto A."/>
            <person name="Yamaguchi K."/>
            <person name="Sugano A."/>
            <person name="Kohara Y."/>
            <person name="Fujiyama A."/>
            <person name="Anterola A."/>
            <person name="Aoki S."/>
            <person name="Ashton N."/>
            <person name="Barbazuk W.B."/>
            <person name="Barker E."/>
            <person name="Bennetzen J."/>
            <person name="Bezanilla M."/>
            <person name="Blankenship R."/>
            <person name="Cho S.H."/>
            <person name="Dutcher S."/>
            <person name="Estelle M."/>
            <person name="Fawcett J.A."/>
            <person name="Gundlach H."/>
            <person name="Hanada K."/>
            <person name="Heyl A."/>
            <person name="Hicks K.A."/>
            <person name="Hugh J."/>
            <person name="Lohr M."/>
            <person name="Mayer K."/>
            <person name="Melkozernov A."/>
            <person name="Murata T."/>
            <person name="Nelson D."/>
            <person name="Pils B."/>
            <person name="Prigge M."/>
            <person name="Reiss B."/>
            <person name="Renner T."/>
            <person name="Rombauts S."/>
            <person name="Rushton P."/>
            <person name="Sanderfoot A."/>
            <person name="Schween G."/>
            <person name="Shiu S.-H."/>
            <person name="Stueber K."/>
            <person name="Theodoulou F.L."/>
            <person name="Tu H."/>
            <person name="Van de Peer Y."/>
            <person name="Verrier P.J."/>
            <person name="Waters E."/>
            <person name="Wood A."/>
            <person name="Yang L."/>
            <person name="Cove D."/>
            <person name="Cuming A."/>
            <person name="Hasebe M."/>
            <person name="Lucas S."/>
            <person name="Mishler D.B."/>
            <person name="Reski R."/>
            <person name="Grigoriev I."/>
            <person name="Quatrano R.S."/>
            <person name="Boore J.L."/>
        </authorList>
    </citation>
    <scope>NUCLEOTIDE SEQUENCE [LARGE SCALE GENOMIC DNA]</scope>
    <source>
        <strain evidence="5 6">cv. Gransden 2004</strain>
    </source>
</reference>
<dbReference type="SMART" id="SM00331">
    <property type="entry name" value="PP2C_SIG"/>
    <property type="match status" value="1"/>
</dbReference>
<dbReference type="InterPro" id="IPR039123">
    <property type="entry name" value="PPTC7"/>
</dbReference>
<comment type="catalytic activity">
    <reaction evidence="1">
        <text>O-phospho-L-threonyl-[protein] + H2O = L-threonyl-[protein] + phosphate</text>
        <dbReference type="Rhea" id="RHEA:47004"/>
        <dbReference type="Rhea" id="RHEA-COMP:11060"/>
        <dbReference type="Rhea" id="RHEA-COMP:11605"/>
        <dbReference type="ChEBI" id="CHEBI:15377"/>
        <dbReference type="ChEBI" id="CHEBI:30013"/>
        <dbReference type="ChEBI" id="CHEBI:43474"/>
        <dbReference type="ChEBI" id="CHEBI:61977"/>
        <dbReference type="EC" id="3.1.3.16"/>
    </reaction>
</comment>
<feature type="region of interest" description="Disordered" evidence="2">
    <location>
        <begin position="31"/>
        <end position="61"/>
    </location>
</feature>
<dbReference type="PANTHER" id="PTHR12320:SF83">
    <property type="entry name" value="PROTEIN PHOSPHATASE 2C 55-RELATED"/>
    <property type="match status" value="1"/>
</dbReference>
<keyword evidence="1" id="KW-0460">Magnesium</keyword>
<dbReference type="EnsemblPlants" id="Pp3c11_21190V3.4">
    <property type="protein sequence ID" value="Pp3c11_21190V3.4"/>
    <property type="gene ID" value="Pp3c11_21190"/>
</dbReference>
<dbReference type="Gramene" id="Pp3c11_21190V3.5">
    <property type="protein sequence ID" value="Pp3c11_21190V3.5"/>
    <property type="gene ID" value="Pp3c11_21190"/>
</dbReference>
<evidence type="ECO:0000313" key="6">
    <source>
        <dbReference type="Proteomes" id="UP000006727"/>
    </source>
</evidence>
<feature type="compositionally biased region" description="Basic and acidic residues" evidence="2">
    <location>
        <begin position="309"/>
        <end position="324"/>
    </location>
</feature>
<proteinExistence type="inferred from homology"/>